<evidence type="ECO:0000256" key="9">
    <source>
        <dbReference type="ARBA" id="ARBA00030397"/>
    </source>
</evidence>
<dbReference type="InterPro" id="IPR036385">
    <property type="entry name" value="RuBisCO_ssu_sf"/>
</dbReference>
<dbReference type="Gene3D" id="3.30.190.10">
    <property type="entry name" value="Ribulose bisphosphate carboxylase, small subunit"/>
    <property type="match status" value="3"/>
</dbReference>
<evidence type="ECO:0000256" key="8">
    <source>
        <dbReference type="ARBA" id="ARBA00024446"/>
    </source>
</evidence>
<evidence type="ECO:0000256" key="7">
    <source>
        <dbReference type="ARBA" id="ARBA00023669"/>
    </source>
</evidence>
<evidence type="ECO:0000256" key="3">
    <source>
        <dbReference type="ARBA" id="ARBA00023300"/>
    </source>
</evidence>
<protein>
    <recommendedName>
        <fullName evidence="6">Carboxysome assembly protein CcmM</fullName>
    </recommendedName>
    <alternativeName>
        <fullName evidence="9">Carbon dioxide concentrating mechanism protein CcmM</fullName>
    </alternativeName>
</protein>
<evidence type="ECO:0000313" key="18">
    <source>
        <dbReference type="Proteomes" id="UP000053372"/>
    </source>
</evidence>
<dbReference type="InterPro" id="IPR047223">
    <property type="entry name" value="CA_gamma_LbH"/>
</dbReference>
<keyword evidence="12" id="KW-1015">Disulfide bond</keyword>
<evidence type="ECO:0000256" key="6">
    <source>
        <dbReference type="ARBA" id="ARBA00023636"/>
    </source>
</evidence>
<feature type="disulfide bond" evidence="13">
    <location>
        <begin position="272"/>
        <end position="290"/>
    </location>
</feature>
<comment type="caution">
    <text evidence="17">The sequence shown here is derived from an EMBL/GenBank/DDBJ whole genome shotgun (WGS) entry which is preliminary data.</text>
</comment>
<dbReference type="CDD" id="cd00710">
    <property type="entry name" value="LbH_gamma_CA"/>
    <property type="match status" value="1"/>
</dbReference>
<dbReference type="InterPro" id="IPR000894">
    <property type="entry name" value="RuBisCO_ssu_dom"/>
</dbReference>
<feature type="compositionally biased region" description="Polar residues" evidence="14">
    <location>
        <begin position="318"/>
        <end position="337"/>
    </location>
</feature>
<dbReference type="InterPro" id="IPR017156">
    <property type="entry name" value="CcmM"/>
</dbReference>
<dbReference type="SMART" id="SM00961">
    <property type="entry name" value="RuBisCO_small"/>
    <property type="match status" value="3"/>
</dbReference>
<proteinExistence type="inferred from homology"/>
<dbReference type="Proteomes" id="UP000053372">
    <property type="component" value="Unassembled WGS sequence"/>
</dbReference>
<keyword evidence="8" id="KW-1283">Bacterial microcompartment</keyword>
<accession>A0A0V7ZRM3</accession>
<evidence type="ECO:0000256" key="13">
    <source>
        <dbReference type="PIRSR" id="PIRSR037250-53"/>
    </source>
</evidence>
<dbReference type="GO" id="GO:0043886">
    <property type="term" value="F:structural constituent of carboxysome shell"/>
    <property type="evidence" value="ECO:0007669"/>
    <property type="project" value="InterPro"/>
</dbReference>
<sequence length="575" mass="63513">MVVRSKAAPPTTWSRDLAEPQIHESAFVHSFSNIIGDVRISPNVIVAPGTSIRADEGTPFYIGENTNIQDGVVIHGLEQGRVIGDDQQEYSIWIGKDACITHMALIHGPCYIGDDAFIGFRSTVFNAKVGAGCIVMMHALIQDVEIPPGKYVASGAVITTQQQADRLPDVQGEDKEFAHHVVGINQELRAGYLCIEDNKCITNFRSQIEKSYTNDRVETLEVERSQRSQEVFNNSLGSETVEQVRYLLNQGYKIGTEHVDQRRFRTGSWHSCQPIEARSLNEAIAALENCMVEHSGEYVRLFGIDQKDRRRILETIIQRPNGNPTPSTTSSYKAPTNSYSTPAAGYSNGYSSTSTSNSSNGTGNGALSSETLEQIRQLLSSGYRIGTEHVDQRRFRTGSWQSCRPIETTSTNEVIAELVDCMQNHQGEYVRLIGIDPKARRRVLETIIQRPNGAVATSSSSNGHYSSSSSSSFSTASASAVAAKAAVPTKLSSEIISQIQQLLAAGYKISAEHVDKRRFRTGSWQSCGYIESTSERQIIVELESYMALYDGEYLRLVGIDPKAKRRVLETIIQRP</sequence>
<feature type="region of interest" description="Disordered" evidence="14">
    <location>
        <begin position="348"/>
        <end position="367"/>
    </location>
</feature>
<dbReference type="SUPFAM" id="SSF51161">
    <property type="entry name" value="Trimeric LpxA-like enzymes"/>
    <property type="match status" value="1"/>
</dbReference>
<keyword evidence="11" id="KW-0479">Metal-binding</keyword>
<keyword evidence="3" id="KW-0120">Carbon dioxide fixation</keyword>
<keyword evidence="11" id="KW-0862">Zinc</keyword>
<dbReference type="GO" id="GO:0015977">
    <property type="term" value="P:carbon fixation"/>
    <property type="evidence" value="ECO:0007669"/>
    <property type="project" value="UniProtKB-KW"/>
</dbReference>
<evidence type="ECO:0000256" key="10">
    <source>
        <dbReference type="PIRSR" id="PIRSR037250-50"/>
    </source>
</evidence>
<feature type="binding site" description="in other chain" evidence="11">
    <location>
        <position position="75"/>
    </location>
    <ligand>
        <name>Zn(2+)</name>
        <dbReference type="ChEBI" id="CHEBI:29105"/>
        <note>ligand shared between two neighboring subunits</note>
    </ligand>
</feature>
<evidence type="ECO:0000256" key="11">
    <source>
        <dbReference type="PIRSR" id="PIRSR037250-51"/>
    </source>
</evidence>
<feature type="active site" description="Proton donor/acceptor" evidence="10">
    <location>
        <position position="56"/>
    </location>
</feature>
<keyword evidence="18" id="KW-1185">Reference proteome</keyword>
<evidence type="ECO:0000256" key="12">
    <source>
        <dbReference type="PIRSR" id="PIRSR037250-52"/>
    </source>
</evidence>
<dbReference type="Gene3D" id="2.160.10.10">
    <property type="entry name" value="Hexapeptide repeat proteins"/>
    <property type="match status" value="1"/>
</dbReference>
<evidence type="ECO:0000313" key="16">
    <source>
        <dbReference type="EMBL" id="KST66980.1"/>
    </source>
</evidence>
<dbReference type="PANTHER" id="PTHR43360:SF1">
    <property type="entry name" value="CARBOXYSOME ASSEMBLY PROTEIN CCMM"/>
    <property type="match status" value="1"/>
</dbReference>
<feature type="domain" description="Ribulose bisphosphate carboxylase small subunit" evidence="15">
    <location>
        <begin position="359"/>
        <end position="451"/>
    </location>
</feature>
<evidence type="ECO:0000256" key="4">
    <source>
        <dbReference type="ARBA" id="ARBA00023587"/>
    </source>
</evidence>
<dbReference type="AlphaFoldDB" id="A0A0V7ZRM3"/>
<evidence type="ECO:0000256" key="14">
    <source>
        <dbReference type="SAM" id="MobiDB-lite"/>
    </source>
</evidence>
<feature type="domain" description="Ribulose bisphosphate carboxylase small subunit" evidence="15">
    <location>
        <begin position="484"/>
        <end position="575"/>
    </location>
</feature>
<dbReference type="SUPFAM" id="SSF55239">
    <property type="entry name" value="RuBisCO, small subunit"/>
    <property type="match status" value="3"/>
</dbReference>
<dbReference type="Pfam" id="PF00101">
    <property type="entry name" value="RuBisCO_small"/>
    <property type="match status" value="3"/>
</dbReference>
<feature type="disulfide bond" evidence="12">
    <location>
        <begin position="194"/>
        <end position="200"/>
    </location>
</feature>
<dbReference type="GO" id="GO:0046872">
    <property type="term" value="F:metal ion binding"/>
    <property type="evidence" value="ECO:0007669"/>
    <property type="project" value="UniProtKB-KW"/>
</dbReference>
<dbReference type="InterPro" id="IPR011004">
    <property type="entry name" value="Trimer_LpxA-like_sf"/>
</dbReference>
<dbReference type="GO" id="GO:0015979">
    <property type="term" value="P:photosynthesis"/>
    <property type="evidence" value="ECO:0007669"/>
    <property type="project" value="UniProtKB-KW"/>
</dbReference>
<feature type="disulfide bond" evidence="13">
    <location>
        <begin position="403"/>
        <end position="421"/>
    </location>
</feature>
<dbReference type="CDD" id="cd00307">
    <property type="entry name" value="RuBisCO_small_like"/>
    <property type="match status" value="3"/>
</dbReference>
<dbReference type="OrthoDB" id="9803036at2"/>
<feature type="region of interest" description="Disordered" evidence="14">
    <location>
        <begin position="315"/>
        <end position="337"/>
    </location>
</feature>
<keyword evidence="7" id="KW-1282">Carboxysome</keyword>
<reference evidence="17 18" key="1">
    <citation type="journal article" date="2015" name="Genome Announc.">
        <title>Draft Genome of the Euendolithic (true boring) Cyanobacterium Mastigocoleus testarum strain BC008.</title>
        <authorList>
            <person name="Guida B.S."/>
            <person name="Garcia-Pichel F."/>
        </authorList>
    </citation>
    <scope>NUCLEOTIDE SEQUENCE [LARGE SCALE GENOMIC DNA]</scope>
    <source>
        <strain evidence="17 18">BC008</strain>
    </source>
</reference>
<keyword evidence="2" id="KW-0677">Repeat</keyword>
<evidence type="ECO:0000256" key="5">
    <source>
        <dbReference type="ARBA" id="ARBA00023595"/>
    </source>
</evidence>
<evidence type="ECO:0000256" key="2">
    <source>
        <dbReference type="ARBA" id="ARBA00022737"/>
    </source>
</evidence>
<gene>
    <name evidence="16" type="ORF">BC008_27715</name>
    <name evidence="17" type="ORF">BC008_28465</name>
</gene>
<dbReference type="EMBL" id="LMTZ01000092">
    <property type="protein sequence ID" value="KST66980.1"/>
    <property type="molecule type" value="Genomic_DNA"/>
</dbReference>
<keyword evidence="1" id="KW-0602">Photosynthesis</keyword>
<dbReference type="RefSeq" id="WP_027843910.1">
    <property type="nucleotide sequence ID" value="NZ_LMTZ01000090.1"/>
</dbReference>
<dbReference type="PIRSF" id="PIRSF037250">
    <property type="entry name" value="CcmM"/>
    <property type="match status" value="1"/>
</dbReference>
<name>A0A0V7ZRM3_9CYAN</name>
<evidence type="ECO:0000313" key="17">
    <source>
        <dbReference type="EMBL" id="KST67131.1"/>
    </source>
</evidence>
<dbReference type="EMBL" id="LMTZ01000090">
    <property type="protein sequence ID" value="KST67131.1"/>
    <property type="molecule type" value="Genomic_DNA"/>
</dbReference>
<evidence type="ECO:0000259" key="15">
    <source>
        <dbReference type="SMART" id="SM00961"/>
    </source>
</evidence>
<organism evidence="17 18">
    <name type="scientific">Mastigocoleus testarum BC008</name>
    <dbReference type="NCBI Taxonomy" id="371196"/>
    <lineage>
        <taxon>Bacteria</taxon>
        <taxon>Bacillati</taxon>
        <taxon>Cyanobacteriota</taxon>
        <taxon>Cyanophyceae</taxon>
        <taxon>Nostocales</taxon>
        <taxon>Hapalosiphonaceae</taxon>
        <taxon>Mastigocoleus</taxon>
    </lineage>
</organism>
<feature type="domain" description="Ribulose bisphosphate carboxylase small subunit" evidence="15">
    <location>
        <begin position="228"/>
        <end position="320"/>
    </location>
</feature>
<evidence type="ECO:0000256" key="1">
    <source>
        <dbReference type="ARBA" id="ARBA00022531"/>
    </source>
</evidence>
<dbReference type="InterPro" id="IPR052265">
    <property type="entry name" value="Gamma-CA"/>
</dbReference>
<feature type="binding site" description="in other chain" evidence="11">
    <location>
        <position position="107"/>
    </location>
    <ligand>
        <name>Zn(2+)</name>
        <dbReference type="ChEBI" id="CHEBI:29105"/>
        <note>ligand shared between two neighboring subunits</note>
    </ligand>
</feature>
<dbReference type="PANTHER" id="PTHR43360">
    <property type="entry name" value="CARBON DIOXIDE CONCENTRATING MECHANISM PROTEIN CCMM"/>
    <property type="match status" value="1"/>
</dbReference>
<feature type="binding site" evidence="11">
    <location>
        <position position="102"/>
    </location>
    <ligand>
        <name>Zn(2+)</name>
        <dbReference type="ChEBI" id="CHEBI:29105"/>
        <note>ligand shared between two neighboring subunits</note>
    </ligand>
</feature>
<comment type="subcellular location">
    <subcellularLocation>
        <location evidence="4">Carboxysome</location>
    </subcellularLocation>
</comment>
<comment type="similarity">
    <text evidence="5">Belongs to the gamma-class carbonic anhydrase family.</text>
</comment>
<dbReference type="GO" id="GO:0031470">
    <property type="term" value="C:carboxysome"/>
    <property type="evidence" value="ECO:0007669"/>
    <property type="project" value="UniProtKB-SubCell"/>
</dbReference>